<evidence type="ECO:0000313" key="1">
    <source>
        <dbReference type="EMBL" id="SMA47584.1"/>
    </source>
</evidence>
<gene>
    <name evidence="1" type="ORF">EHSB41UT_02480</name>
</gene>
<accession>A0A1X7AL03</accession>
<protein>
    <submittedName>
        <fullName evidence="1">Uncharacterized protein</fullName>
    </submittedName>
</protein>
<sequence>MKNSNINSWIELKKMTPHYEVLMNYKRMLNRSTPWTDMSQFFKEADKHMK</sequence>
<reference evidence="1 2" key="1">
    <citation type="submission" date="2017-03" db="EMBL/GenBank/DDBJ databases">
        <authorList>
            <person name="Afonso C.L."/>
            <person name="Miller P.J."/>
            <person name="Scott M.A."/>
            <person name="Spackman E."/>
            <person name="Goraichik I."/>
            <person name="Dimitrov K.M."/>
            <person name="Suarez D.L."/>
            <person name="Swayne D.E."/>
        </authorList>
    </citation>
    <scope>NUCLEOTIDE SEQUENCE [LARGE SCALE GENOMIC DNA]</scope>
    <source>
        <strain evidence="1">SB41UT1</strain>
    </source>
</reference>
<dbReference type="AlphaFoldDB" id="A0A1X7AL03"/>
<keyword evidence="2" id="KW-1185">Reference proteome</keyword>
<dbReference type="EMBL" id="FWPT01000005">
    <property type="protein sequence ID" value="SMA47584.1"/>
    <property type="molecule type" value="Genomic_DNA"/>
</dbReference>
<organism evidence="1 2">
    <name type="scientific">Parendozoicomonas haliclonae</name>
    <dbReference type="NCBI Taxonomy" id="1960125"/>
    <lineage>
        <taxon>Bacteria</taxon>
        <taxon>Pseudomonadati</taxon>
        <taxon>Pseudomonadota</taxon>
        <taxon>Gammaproteobacteria</taxon>
        <taxon>Oceanospirillales</taxon>
        <taxon>Endozoicomonadaceae</taxon>
        <taxon>Parendozoicomonas</taxon>
    </lineage>
</organism>
<dbReference type="Proteomes" id="UP000196573">
    <property type="component" value="Unassembled WGS sequence"/>
</dbReference>
<evidence type="ECO:0000313" key="2">
    <source>
        <dbReference type="Proteomes" id="UP000196573"/>
    </source>
</evidence>
<name>A0A1X7AL03_9GAMM</name>
<proteinExistence type="predicted"/>
<dbReference type="RefSeq" id="WP_165767249.1">
    <property type="nucleotide sequence ID" value="NZ_CBCSCN010000003.1"/>
</dbReference>